<proteinExistence type="predicted"/>
<reference evidence="1 2" key="1">
    <citation type="submission" date="2019-08" db="EMBL/GenBank/DDBJ databases">
        <title>In-depth cultivation of the pig gut microbiome towards novel bacterial diversity and tailored functional studies.</title>
        <authorList>
            <person name="Wylensek D."/>
            <person name="Hitch T.C.A."/>
            <person name="Clavel T."/>
        </authorList>
    </citation>
    <scope>NUCLEOTIDE SEQUENCE [LARGE SCALE GENOMIC DNA]</scope>
    <source>
        <strain evidence="1 2">BL-389-WT-3D</strain>
    </source>
</reference>
<evidence type="ECO:0000313" key="1">
    <source>
        <dbReference type="EMBL" id="MSS42083.1"/>
    </source>
</evidence>
<comment type="caution">
    <text evidence="1">The sequence shown here is derived from an EMBL/GenBank/DDBJ whole genome shotgun (WGS) entry which is preliminary data.</text>
</comment>
<dbReference type="RefSeq" id="WP_154322947.1">
    <property type="nucleotide sequence ID" value="NZ_CAMBVY010000027.1"/>
</dbReference>
<evidence type="ECO:0000313" key="2">
    <source>
        <dbReference type="Proteomes" id="UP000462363"/>
    </source>
</evidence>
<accession>A0A844F8C4</accession>
<organism evidence="1 2">
    <name type="scientific">Clostridium scindens (strain JCM 10418 / VPI 12708)</name>
    <dbReference type="NCBI Taxonomy" id="29347"/>
    <lineage>
        <taxon>Bacteria</taxon>
        <taxon>Bacillati</taxon>
        <taxon>Bacillota</taxon>
        <taxon>Clostridia</taxon>
        <taxon>Lachnospirales</taxon>
        <taxon>Lachnospiraceae</taxon>
    </lineage>
</organism>
<dbReference type="AlphaFoldDB" id="A0A844F8C4"/>
<name>A0A844F8C4_CLOSV</name>
<gene>
    <name evidence="1" type="ORF">FYJ37_17745</name>
</gene>
<sequence>MSKYRFLDTECSLNREEIIYEYNRLIEDIWHLEHTVSELQKDYDLMTEAYEDVSNELYG</sequence>
<dbReference type="Proteomes" id="UP000462363">
    <property type="component" value="Unassembled WGS sequence"/>
</dbReference>
<dbReference type="EMBL" id="VUMB01000086">
    <property type="protein sequence ID" value="MSS42083.1"/>
    <property type="molecule type" value="Genomic_DNA"/>
</dbReference>
<protein>
    <submittedName>
        <fullName evidence="1">Uncharacterized protein</fullName>
    </submittedName>
</protein>